<organism evidence="3 4">
    <name type="scientific">Clohesyomyces aquaticus</name>
    <dbReference type="NCBI Taxonomy" id="1231657"/>
    <lineage>
        <taxon>Eukaryota</taxon>
        <taxon>Fungi</taxon>
        <taxon>Dikarya</taxon>
        <taxon>Ascomycota</taxon>
        <taxon>Pezizomycotina</taxon>
        <taxon>Dothideomycetes</taxon>
        <taxon>Pleosporomycetidae</taxon>
        <taxon>Pleosporales</taxon>
        <taxon>Lindgomycetaceae</taxon>
        <taxon>Clohesyomyces</taxon>
    </lineage>
</organism>
<evidence type="ECO:0000313" key="4">
    <source>
        <dbReference type="Proteomes" id="UP000193144"/>
    </source>
</evidence>
<evidence type="ECO:0000259" key="2">
    <source>
        <dbReference type="Pfam" id="PF08881"/>
    </source>
</evidence>
<proteinExistence type="predicted"/>
<protein>
    <recommendedName>
        <fullName evidence="2">Cyanovirin-N domain-containing protein</fullName>
    </recommendedName>
</protein>
<evidence type="ECO:0000313" key="3">
    <source>
        <dbReference type="EMBL" id="ORY00967.1"/>
    </source>
</evidence>
<accession>A0A1Y1YTB0</accession>
<gene>
    <name evidence="3" type="ORF">BCR34DRAFT_575326</name>
</gene>
<evidence type="ECO:0000256" key="1">
    <source>
        <dbReference type="SAM" id="SignalP"/>
    </source>
</evidence>
<dbReference type="STRING" id="1231657.A0A1Y1YTB0"/>
<dbReference type="AlphaFoldDB" id="A0A1Y1YTB0"/>
<dbReference type="OrthoDB" id="4672515at2759"/>
<keyword evidence="4" id="KW-1185">Reference proteome</keyword>
<feature type="domain" description="Cyanovirin-N" evidence="2">
    <location>
        <begin position="39"/>
        <end position="138"/>
    </location>
</feature>
<reference evidence="3 4" key="1">
    <citation type="submission" date="2016-07" db="EMBL/GenBank/DDBJ databases">
        <title>Pervasive Adenine N6-methylation of Active Genes in Fungi.</title>
        <authorList>
            <consortium name="DOE Joint Genome Institute"/>
            <person name="Mondo S.J."/>
            <person name="Dannebaum R.O."/>
            <person name="Kuo R.C."/>
            <person name="Labutti K."/>
            <person name="Haridas S."/>
            <person name="Kuo A."/>
            <person name="Salamov A."/>
            <person name="Ahrendt S.R."/>
            <person name="Lipzen A."/>
            <person name="Sullivan W."/>
            <person name="Andreopoulos W.B."/>
            <person name="Clum A."/>
            <person name="Lindquist E."/>
            <person name="Daum C."/>
            <person name="Ramamoorthy G.K."/>
            <person name="Gryganskyi A."/>
            <person name="Culley D."/>
            <person name="Magnuson J.K."/>
            <person name="James T.Y."/>
            <person name="O'Malley M.A."/>
            <person name="Stajich J.E."/>
            <person name="Spatafora J.W."/>
            <person name="Visel A."/>
            <person name="Grigoriev I.V."/>
        </authorList>
    </citation>
    <scope>NUCLEOTIDE SEQUENCE [LARGE SCALE GENOMIC DNA]</scope>
    <source>
        <strain evidence="3 4">CBS 115471</strain>
    </source>
</reference>
<keyword evidence="1" id="KW-0732">Signal</keyword>
<sequence length="283" mass="30397">MLTFLLPAFLGLALHVPSTYAVPASVSIARATSVISNQCINHEYRDEWFVADCLTGEDATTRIQSAVWLNNKVANLDGELKWDVGGGFTRSCTSCKIINAGATFTCSCGTTWHSGKNVSRWDGTLDLDEHISLYSGQLLSNYPSAPKTPSAPLKAAPYPVPKTFKYSFGGTASCPNASASEPGRDYCNWLGNCTATSFSAWTYQGPIQCYVPVIYFPDVHYIFSELKIEAEGAYEVLGYADENCEGGVVEKVGPESGGIGVCKALGTPVKAVTVRPLFMGDPN</sequence>
<comment type="caution">
    <text evidence="3">The sequence shown here is derived from an EMBL/GenBank/DDBJ whole genome shotgun (WGS) entry which is preliminary data.</text>
</comment>
<dbReference type="Gene3D" id="2.30.60.10">
    <property type="entry name" value="Cyanovirin-N"/>
    <property type="match status" value="1"/>
</dbReference>
<dbReference type="Pfam" id="PF08881">
    <property type="entry name" value="CVNH"/>
    <property type="match status" value="1"/>
</dbReference>
<dbReference type="Proteomes" id="UP000193144">
    <property type="component" value="Unassembled WGS sequence"/>
</dbReference>
<feature type="signal peptide" evidence="1">
    <location>
        <begin position="1"/>
        <end position="21"/>
    </location>
</feature>
<dbReference type="InterPro" id="IPR036673">
    <property type="entry name" value="Cyanovirin-N_sf"/>
</dbReference>
<dbReference type="InterPro" id="IPR011058">
    <property type="entry name" value="Cyanovirin-N"/>
</dbReference>
<dbReference type="SUPFAM" id="SSF51322">
    <property type="entry name" value="Cyanovirin-N"/>
    <property type="match status" value="1"/>
</dbReference>
<name>A0A1Y1YTB0_9PLEO</name>
<dbReference type="EMBL" id="MCFA01000176">
    <property type="protein sequence ID" value="ORY00967.1"/>
    <property type="molecule type" value="Genomic_DNA"/>
</dbReference>
<feature type="chain" id="PRO_5012463327" description="Cyanovirin-N domain-containing protein" evidence="1">
    <location>
        <begin position="22"/>
        <end position="283"/>
    </location>
</feature>